<feature type="coiled-coil region" evidence="7">
    <location>
        <begin position="1010"/>
        <end position="1037"/>
    </location>
</feature>
<name>A0A7C8LJ04_9FIRM</name>
<gene>
    <name evidence="7 9" type="primary">smc</name>
    <name evidence="9" type="ORF">GND95_01755</name>
</gene>
<evidence type="ECO:0000256" key="7">
    <source>
        <dbReference type="HAMAP-Rule" id="MF_01894"/>
    </source>
</evidence>
<feature type="coiled-coil region" evidence="7">
    <location>
        <begin position="227"/>
        <end position="338"/>
    </location>
</feature>
<dbReference type="NCBIfam" id="TIGR02168">
    <property type="entry name" value="SMC_prok_B"/>
    <property type="match status" value="1"/>
</dbReference>
<keyword evidence="10" id="KW-1185">Reference proteome</keyword>
<dbReference type="RefSeq" id="WP_158739090.1">
    <property type="nucleotide sequence ID" value="NZ_JAFBEP010000017.1"/>
</dbReference>
<keyword evidence="3 7" id="KW-0547">Nucleotide-binding</keyword>
<dbReference type="GO" id="GO:0005694">
    <property type="term" value="C:chromosome"/>
    <property type="evidence" value="ECO:0007669"/>
    <property type="project" value="InterPro"/>
</dbReference>
<dbReference type="InterPro" id="IPR027417">
    <property type="entry name" value="P-loop_NTPase"/>
</dbReference>
<dbReference type="Gene3D" id="6.10.140.1720">
    <property type="match status" value="1"/>
</dbReference>
<proteinExistence type="inferred from homology"/>
<dbReference type="Pfam" id="PF06470">
    <property type="entry name" value="SMC_hinge"/>
    <property type="match status" value="1"/>
</dbReference>
<keyword evidence="2 7" id="KW-0963">Cytoplasm</keyword>
<dbReference type="InterPro" id="IPR024704">
    <property type="entry name" value="SMC"/>
</dbReference>
<evidence type="ECO:0000259" key="8">
    <source>
        <dbReference type="SMART" id="SM00968"/>
    </source>
</evidence>
<comment type="subcellular location">
    <subcellularLocation>
        <location evidence="1 7">Cytoplasm</location>
    </subcellularLocation>
</comment>
<dbReference type="Gene3D" id="3.30.70.1620">
    <property type="match status" value="1"/>
</dbReference>
<dbReference type="GO" id="GO:0003677">
    <property type="term" value="F:DNA binding"/>
    <property type="evidence" value="ECO:0007669"/>
    <property type="project" value="UniProtKB-UniRule"/>
</dbReference>
<keyword evidence="6 7" id="KW-0238">DNA-binding</keyword>
<feature type="domain" description="SMC hinge" evidence="8">
    <location>
        <begin position="525"/>
        <end position="643"/>
    </location>
</feature>
<comment type="function">
    <text evidence="7">Required for chromosome condensation and partitioning.</text>
</comment>
<evidence type="ECO:0000256" key="2">
    <source>
        <dbReference type="ARBA" id="ARBA00022490"/>
    </source>
</evidence>
<dbReference type="GO" id="GO:0007062">
    <property type="term" value="P:sister chromatid cohesion"/>
    <property type="evidence" value="ECO:0007669"/>
    <property type="project" value="InterPro"/>
</dbReference>
<feature type="coiled-coil region" evidence="7">
    <location>
        <begin position="167"/>
        <end position="201"/>
    </location>
</feature>
<sequence length="1194" mass="137833">MYLKRLEIQGFKSFADTLKLDFNKGISAVVGPNGSGKSNIADSIRWVLGEQSAKTLRGSKMEDIIFAGTQNRKPLGFAEVTITFDNSDGKIPISFGEVSITRRIYRSGESEYSINGTSCRLRDIYELFMDTGVGKEGYSIIGQGQIDRILSSKPEDRRFLFEEAVGIVKYKNRKLEAEKKLEIERQNLIRVEDIISELEKQIQPLSLQAEKAKEYLSIKEKLKIVDLNIFIEEADQLRKELTTLEESSSINEEELMRQKNFLSDQKEEYARIRQEIDKTEEEIFQIQNNISDIKTLIEKIEGDNKVILQEIHHLSQDIRRLQNECEQLQGKVVQKDEEKVQLSFKANGITLELKSKKAILEEKEHHFNELTKLLSASETEIERFKSDIIEKMNQSSDLKSNIQKMKGLLEQIENRRNQIETEKSRIKSQYKEQEVHLKALNKIHEDKQSKIQILQKDIDELKVQNKQILEAIQQKNRHTSALTEKMHQLKSRQQILEQMEKEFEGFSKSVKSILRLKQEHPESWKGICGVVAELVKVPEGYETAIEVALGSSMQNIVTTTEEVSKKAIEYLRKNQLGRSTFLPLSAIKEKELGKEKNQLMQEEGVLGIASSIISYEPIYHNVISYLLGRVIIVKDLDCGIAIAKKYDHKYKLVTLDGDVLNAGGSMTGGSIYQKTSSIFSRSRELRELTSELNTVVDALEEAKKDLIKYEETKNQNLSEIENKKSVLQELNIELVSRNHEIEQCKDALLQIENKKKQFALEEEQLNIQYEDLLAKLSEKTKVLNDIEKDIEEIHSKVDTHQSHIQSERALKEDLTQSITELKIQISSLEQNNDHISENIERLENEIQALILEKHKKEEEIKNCYQQTEFKQQEIQENKSKIDHLYLSLQDKTNSQNALQESKKERLVRIQEYEEKINKTTENIERIQQEIHRLENKKTKFKLDQENLFNRIWEEYEETYTSALNYKKDMGSIAQMKKLSAEYITQIKSLGHINLEAINEYEKVKERYEFLSVQRDDILNAEQKLRNIIQELTASMEKQFKENFAVISSNFNEVFRELFGGGKGYLQLTEEDNVLESGIEIIAQPPGKKLQNMMLLSGGERALTAIALLFSILKMKPSPFCLLDEIEAALDDANVNRFARFLKRFGDQTQFIVITHRKGTMEVADTLYGVTMQEQGISKLVSVKLSDVVENEEAS</sequence>
<dbReference type="EMBL" id="WSLF01000001">
    <property type="protein sequence ID" value="KAE9637180.1"/>
    <property type="molecule type" value="Genomic_DNA"/>
</dbReference>
<feature type="coiled-coil region" evidence="7">
    <location>
        <begin position="685"/>
        <end position="866"/>
    </location>
</feature>
<evidence type="ECO:0000256" key="6">
    <source>
        <dbReference type="ARBA" id="ARBA00023125"/>
    </source>
</evidence>
<feature type="binding site" evidence="7">
    <location>
        <begin position="32"/>
        <end position="39"/>
    </location>
    <ligand>
        <name>ATP</name>
        <dbReference type="ChEBI" id="CHEBI:30616"/>
    </ligand>
</feature>
<dbReference type="OrthoDB" id="9808768at2"/>
<protein>
    <recommendedName>
        <fullName evidence="7">Chromosome partition protein Smc</fullName>
    </recommendedName>
</protein>
<organism evidence="9 10">
    <name type="scientific">Defluviitalea raffinosedens</name>
    <dbReference type="NCBI Taxonomy" id="1450156"/>
    <lineage>
        <taxon>Bacteria</taxon>
        <taxon>Bacillati</taxon>
        <taxon>Bacillota</taxon>
        <taxon>Clostridia</taxon>
        <taxon>Lachnospirales</taxon>
        <taxon>Defluviitaleaceae</taxon>
        <taxon>Defluviitalea</taxon>
    </lineage>
</organism>
<feature type="coiled-coil region" evidence="7">
    <location>
        <begin position="902"/>
        <end position="943"/>
    </location>
</feature>
<dbReference type="GO" id="GO:0006260">
    <property type="term" value="P:DNA replication"/>
    <property type="evidence" value="ECO:0007669"/>
    <property type="project" value="UniProtKB-UniRule"/>
</dbReference>
<comment type="domain">
    <text evidence="7">Contains large globular domains required for ATP hydrolysis at each terminus and a third globular domain forming a flexible hinge near the middle of the molecule. These domains are separated by coiled-coil structures.</text>
</comment>
<evidence type="ECO:0000256" key="1">
    <source>
        <dbReference type="ARBA" id="ARBA00004496"/>
    </source>
</evidence>
<reference evidence="9 10" key="1">
    <citation type="submission" date="2019-12" db="EMBL/GenBank/DDBJ databases">
        <title>Defluviitalea raffinosedens, isolated from a biogas fermenter, genome sequencing and characterization.</title>
        <authorList>
            <person name="Rettenmaier R."/>
            <person name="Schneider M."/>
            <person name="Neuhaus K."/>
            <person name="Liebl W."/>
            <person name="Zverlov V."/>
        </authorList>
    </citation>
    <scope>NUCLEOTIDE SEQUENCE [LARGE SCALE GENOMIC DNA]</scope>
    <source>
        <strain evidence="9 10">249c-K6</strain>
    </source>
</reference>
<evidence type="ECO:0000313" key="9">
    <source>
        <dbReference type="EMBL" id="KAE9637180.1"/>
    </source>
</evidence>
<feature type="coiled-coil region" evidence="7">
    <location>
        <begin position="395"/>
        <end position="502"/>
    </location>
</feature>
<dbReference type="InterPro" id="IPR011890">
    <property type="entry name" value="SMC_prok"/>
</dbReference>
<dbReference type="InterPro" id="IPR010935">
    <property type="entry name" value="SMC_hinge"/>
</dbReference>
<comment type="subunit">
    <text evidence="7">Homodimer.</text>
</comment>
<dbReference type="SUPFAM" id="SSF52540">
    <property type="entry name" value="P-loop containing nucleoside triphosphate hydrolases"/>
    <property type="match status" value="1"/>
</dbReference>
<dbReference type="Gene3D" id="3.40.50.300">
    <property type="entry name" value="P-loop containing nucleotide triphosphate hydrolases"/>
    <property type="match status" value="2"/>
</dbReference>
<dbReference type="AlphaFoldDB" id="A0A7C8LJ04"/>
<evidence type="ECO:0000256" key="5">
    <source>
        <dbReference type="ARBA" id="ARBA00023054"/>
    </source>
</evidence>
<dbReference type="SMART" id="SM00968">
    <property type="entry name" value="SMC_hinge"/>
    <property type="match status" value="1"/>
</dbReference>
<dbReference type="SUPFAM" id="SSF75553">
    <property type="entry name" value="Smc hinge domain"/>
    <property type="match status" value="1"/>
</dbReference>
<dbReference type="Proteomes" id="UP000483018">
    <property type="component" value="Unassembled WGS sequence"/>
</dbReference>
<dbReference type="Pfam" id="PF02463">
    <property type="entry name" value="SMC_N"/>
    <property type="match status" value="1"/>
</dbReference>
<dbReference type="FunFam" id="3.40.50.300:FF:000901">
    <property type="entry name" value="Chromosome partition protein Smc"/>
    <property type="match status" value="1"/>
</dbReference>
<dbReference type="GO" id="GO:0030261">
    <property type="term" value="P:chromosome condensation"/>
    <property type="evidence" value="ECO:0007669"/>
    <property type="project" value="InterPro"/>
</dbReference>
<keyword evidence="4 7" id="KW-0067">ATP-binding</keyword>
<evidence type="ECO:0000256" key="3">
    <source>
        <dbReference type="ARBA" id="ARBA00022741"/>
    </source>
</evidence>
<evidence type="ECO:0000256" key="4">
    <source>
        <dbReference type="ARBA" id="ARBA00022840"/>
    </source>
</evidence>
<dbReference type="Gene3D" id="1.20.1060.20">
    <property type="match status" value="1"/>
</dbReference>
<dbReference type="GO" id="GO:0007059">
    <property type="term" value="P:chromosome segregation"/>
    <property type="evidence" value="ECO:0007669"/>
    <property type="project" value="UniProtKB-UniRule"/>
</dbReference>
<dbReference type="GO" id="GO:0005524">
    <property type="term" value="F:ATP binding"/>
    <property type="evidence" value="ECO:0007669"/>
    <property type="project" value="UniProtKB-UniRule"/>
</dbReference>
<comment type="caution">
    <text evidence="9">The sequence shown here is derived from an EMBL/GenBank/DDBJ whole genome shotgun (WGS) entry which is preliminary data.</text>
</comment>
<dbReference type="PANTHER" id="PTHR43977">
    <property type="entry name" value="STRUCTURAL MAINTENANCE OF CHROMOSOMES PROTEIN 3"/>
    <property type="match status" value="1"/>
</dbReference>
<evidence type="ECO:0000313" key="10">
    <source>
        <dbReference type="Proteomes" id="UP000483018"/>
    </source>
</evidence>
<accession>A0A7C8LJ04</accession>
<dbReference type="PIRSF" id="PIRSF005719">
    <property type="entry name" value="SMC"/>
    <property type="match status" value="1"/>
</dbReference>
<comment type="similarity">
    <text evidence="7">Belongs to the SMC family.</text>
</comment>
<dbReference type="GO" id="GO:0016887">
    <property type="term" value="F:ATP hydrolysis activity"/>
    <property type="evidence" value="ECO:0007669"/>
    <property type="project" value="InterPro"/>
</dbReference>
<dbReference type="CDD" id="cd03278">
    <property type="entry name" value="ABC_SMC_barmotin"/>
    <property type="match status" value="2"/>
</dbReference>
<keyword evidence="5 7" id="KW-0175">Coiled coil</keyword>
<dbReference type="GO" id="GO:0005737">
    <property type="term" value="C:cytoplasm"/>
    <property type="evidence" value="ECO:0007669"/>
    <property type="project" value="UniProtKB-SubCell"/>
</dbReference>
<dbReference type="InterPro" id="IPR003395">
    <property type="entry name" value="RecF/RecN/SMC_N"/>
</dbReference>
<dbReference type="HAMAP" id="MF_01894">
    <property type="entry name" value="Smc_prok"/>
    <property type="match status" value="1"/>
</dbReference>
<dbReference type="InterPro" id="IPR036277">
    <property type="entry name" value="SMC_hinge_sf"/>
</dbReference>
<dbReference type="FunFam" id="3.40.50.300:FF:000984">
    <property type="entry name" value="Chromosome partition protein Smc"/>
    <property type="match status" value="1"/>
</dbReference>